<evidence type="ECO:0000313" key="7">
    <source>
        <dbReference type="EMBL" id="BAM08115.1"/>
    </source>
</evidence>
<dbReference type="InterPro" id="IPR050714">
    <property type="entry name" value="Cobalamin_biosynth_MTase"/>
</dbReference>
<sequence length="235" mass="26024">MLGKEALQNPVHREARIHVIGMEPEGLSTEDLRFSGLFSRCSLLVGGDRQLKTLTGPLPPDIERLTIRGKMEPIIDRLRPFQEQSSSEVAVILASGDPLYYGIGSTLIRAIGKESLAFYPAPTLVQRAFSLLGLPWEQSTVISFHRPDSPEEIPHTGLGNLLAFYTDGSDGPRKVLLAIEKDPFLKKRLNEFTVLENIGLDGQTIRLFTPEKLDLLRETPFAPLNVVVVTLNPSD</sequence>
<evidence type="ECO:0000256" key="4">
    <source>
        <dbReference type="ARBA" id="ARBA00022679"/>
    </source>
</evidence>
<accession>I0IS66</accession>
<dbReference type="AlphaFoldDB" id="I0IS66"/>
<feature type="domain" description="Tetrapyrrole methylase" evidence="6">
    <location>
        <begin position="70"/>
        <end position="209"/>
    </location>
</feature>
<reference evidence="8" key="2">
    <citation type="submission" date="2012-03" db="EMBL/GenBank/DDBJ databases">
        <title>The complete genome sequence of the pioneer microbe on fresh volcanic deposit, Leptospirillum ferrooxidans strain C2-3.</title>
        <authorList>
            <person name="Fujimura R."/>
            <person name="Sato Y."/>
            <person name="Nishizawa T."/>
            <person name="Nanba K."/>
            <person name="Oshima K."/>
            <person name="Hattori M."/>
            <person name="Kamijo T."/>
            <person name="Ohta H."/>
        </authorList>
    </citation>
    <scope>NUCLEOTIDE SEQUENCE [LARGE SCALE GENOMIC DNA]</scope>
    <source>
        <strain evidence="8">C2-3</strain>
    </source>
</reference>
<dbReference type="HOGENOM" id="CLU_1223491_0_0_0"/>
<evidence type="ECO:0000256" key="2">
    <source>
        <dbReference type="ARBA" id="ARBA00022573"/>
    </source>
</evidence>
<dbReference type="Proteomes" id="UP000007382">
    <property type="component" value="Chromosome"/>
</dbReference>
<dbReference type="OrthoDB" id="9780707at2"/>
<dbReference type="SUPFAM" id="SSF53790">
    <property type="entry name" value="Tetrapyrrole methylase"/>
    <property type="match status" value="1"/>
</dbReference>
<organism evidence="7 8">
    <name type="scientific">Leptospirillum ferrooxidans (strain C2-3)</name>
    <dbReference type="NCBI Taxonomy" id="1162668"/>
    <lineage>
        <taxon>Bacteria</taxon>
        <taxon>Pseudomonadati</taxon>
        <taxon>Nitrospirota</taxon>
        <taxon>Nitrospiria</taxon>
        <taxon>Nitrospirales</taxon>
        <taxon>Nitrospiraceae</taxon>
        <taxon>Leptospirillum</taxon>
    </lineage>
</organism>
<dbReference type="RefSeq" id="WP_014450598.1">
    <property type="nucleotide sequence ID" value="NC_017094.1"/>
</dbReference>
<gene>
    <name evidence="7" type="primary">cbiE</name>
    <name evidence="7" type="ordered locus">LFE_2444</name>
</gene>
<dbReference type="PANTHER" id="PTHR43182:SF1">
    <property type="entry name" value="COBALT-PRECORRIN-7 C(5)-METHYLTRANSFERASE"/>
    <property type="match status" value="1"/>
</dbReference>
<dbReference type="Gene3D" id="3.40.1010.10">
    <property type="entry name" value="Cobalt-precorrin-4 Transmethylase, Domain 1"/>
    <property type="match status" value="1"/>
</dbReference>
<evidence type="ECO:0000256" key="5">
    <source>
        <dbReference type="ARBA" id="ARBA00022691"/>
    </source>
</evidence>
<keyword evidence="5" id="KW-0949">S-adenosyl-L-methionine</keyword>
<evidence type="ECO:0000313" key="8">
    <source>
        <dbReference type="Proteomes" id="UP000007382"/>
    </source>
</evidence>
<dbReference type="GO" id="GO:0032259">
    <property type="term" value="P:methylation"/>
    <property type="evidence" value="ECO:0007669"/>
    <property type="project" value="UniProtKB-KW"/>
</dbReference>
<dbReference type="PATRIC" id="fig|1162668.3.peg.2901"/>
<dbReference type="STRING" id="1162668.LFE_2444"/>
<comment type="pathway">
    <text evidence="1">Cofactor biosynthesis; adenosylcobalamin biosynthesis.</text>
</comment>
<evidence type="ECO:0000256" key="1">
    <source>
        <dbReference type="ARBA" id="ARBA00004953"/>
    </source>
</evidence>
<dbReference type="InterPro" id="IPR000878">
    <property type="entry name" value="4pyrrol_Mease"/>
</dbReference>
<keyword evidence="8" id="KW-1185">Reference proteome</keyword>
<dbReference type="InterPro" id="IPR035996">
    <property type="entry name" value="4pyrrol_Methylase_sf"/>
</dbReference>
<keyword evidence="4 7" id="KW-0808">Transferase</keyword>
<name>I0IS66_LEPFC</name>
<proteinExistence type="predicted"/>
<dbReference type="eggNOG" id="COG2241">
    <property type="taxonomic scope" value="Bacteria"/>
</dbReference>
<dbReference type="InterPro" id="IPR014777">
    <property type="entry name" value="4pyrrole_Mease_sub1"/>
</dbReference>
<evidence type="ECO:0000259" key="6">
    <source>
        <dbReference type="Pfam" id="PF00590"/>
    </source>
</evidence>
<dbReference type="GO" id="GO:0009236">
    <property type="term" value="P:cobalamin biosynthetic process"/>
    <property type="evidence" value="ECO:0007669"/>
    <property type="project" value="UniProtKB-UniPathway"/>
</dbReference>
<dbReference type="PANTHER" id="PTHR43182">
    <property type="entry name" value="COBALT-PRECORRIN-6B C(15)-METHYLTRANSFERASE (DECARBOXYLATING)"/>
    <property type="match status" value="1"/>
</dbReference>
<keyword evidence="2" id="KW-0169">Cobalamin biosynthesis</keyword>
<dbReference type="KEGG" id="lfc:LFE_2444"/>
<dbReference type="UniPathway" id="UPA00148"/>
<reference evidence="7 8" key="1">
    <citation type="journal article" date="2012" name="J. Bacteriol.">
        <title>Complete Genome Sequence of Leptospirillum ferrooxidans Strain C2-3, Isolated from a Fresh Volcanic Ash Deposit on the Island of Miyake, Japan.</title>
        <authorList>
            <person name="Fujimura R."/>
            <person name="Sato Y."/>
            <person name="Nishizawa T."/>
            <person name="Oshima K."/>
            <person name="Kim S.-W."/>
            <person name="Hattori M."/>
            <person name="Kamijo T."/>
            <person name="Ohta H."/>
        </authorList>
    </citation>
    <scope>NUCLEOTIDE SEQUENCE [LARGE SCALE GENOMIC DNA]</scope>
    <source>
        <strain evidence="7 8">C2-3</strain>
    </source>
</reference>
<dbReference type="GO" id="GO:0008276">
    <property type="term" value="F:protein methyltransferase activity"/>
    <property type="evidence" value="ECO:0007669"/>
    <property type="project" value="InterPro"/>
</dbReference>
<dbReference type="CDD" id="cd11644">
    <property type="entry name" value="Precorrin-6Y-MT"/>
    <property type="match status" value="1"/>
</dbReference>
<dbReference type="InterPro" id="IPR012818">
    <property type="entry name" value="CbiE"/>
</dbReference>
<dbReference type="EMBL" id="AP012342">
    <property type="protein sequence ID" value="BAM08115.1"/>
    <property type="molecule type" value="Genomic_DNA"/>
</dbReference>
<dbReference type="Pfam" id="PF00590">
    <property type="entry name" value="TP_methylase"/>
    <property type="match status" value="1"/>
</dbReference>
<protein>
    <submittedName>
        <fullName evidence="7">Putative precorrin-6Y C5,15-methyltransferase</fullName>
    </submittedName>
</protein>
<evidence type="ECO:0000256" key="3">
    <source>
        <dbReference type="ARBA" id="ARBA00022603"/>
    </source>
</evidence>
<keyword evidence="3 7" id="KW-0489">Methyltransferase</keyword>